<evidence type="ECO:0000256" key="1">
    <source>
        <dbReference type="SAM" id="MobiDB-lite"/>
    </source>
</evidence>
<dbReference type="AlphaFoldDB" id="A0A8H2XVI1"/>
<sequence length="396" mass="41937">MERELGRGGGNVKKSVIGTSIAANTNAKSLVTHLRKRLRFVRSRHPSLQHAPVRKHPSPSNALPAPTPFPLVLSHVARLTPSVDIHAPRSATLAFAPPVPYLLPSSVGVTVGIILATELAILATVDHARRFVESRGKNVGILALSPVMRLLPVHQSMRYLVLRSSPRLADALGISESGRSSSQNQITWNPDLIAFAKTPANQAFVKNMEKALADFVAGDKKAHVLPHMPEARRKIVAEVAEVYRITTQLIDEEPRRSVQLIRRIDSRVPTPSLSQVSAPAPSRLGSLGDLRKPATVIKPASPGGSSASIAPAWRSGTPPSHITPNVTSGSPASNSGPPTSGNLPPGSGVTPWARPNVASAVRAPTPSPASRAVSAPLESGHVGETRGDVPANWEDE</sequence>
<accession>A0A8H2XVI1</accession>
<feature type="compositionally biased region" description="Polar residues" evidence="1">
    <location>
        <begin position="317"/>
        <end position="342"/>
    </location>
</feature>
<comment type="caution">
    <text evidence="3">The sequence shown here is derived from an EMBL/GenBank/DDBJ whole genome shotgun (WGS) entry which is preliminary data.</text>
</comment>
<evidence type="ECO:0000259" key="2">
    <source>
        <dbReference type="PROSITE" id="PS51061"/>
    </source>
</evidence>
<dbReference type="Proteomes" id="UP000663853">
    <property type="component" value="Unassembled WGS sequence"/>
</dbReference>
<reference evidence="3" key="1">
    <citation type="submission" date="2021-01" db="EMBL/GenBank/DDBJ databases">
        <authorList>
            <person name="Kaushik A."/>
        </authorList>
    </citation>
    <scope>NUCLEOTIDE SEQUENCE</scope>
    <source>
        <strain evidence="3">AG6-10EEA</strain>
    </source>
</reference>
<proteinExistence type="predicted"/>
<dbReference type="SUPFAM" id="SSF82708">
    <property type="entry name" value="R3H domain"/>
    <property type="match status" value="1"/>
</dbReference>
<dbReference type="PROSITE" id="PS51061">
    <property type="entry name" value="R3H"/>
    <property type="match status" value="1"/>
</dbReference>
<feature type="compositionally biased region" description="Low complexity" evidence="1">
    <location>
        <begin position="299"/>
        <end position="312"/>
    </location>
</feature>
<organism evidence="3 4">
    <name type="scientific">Rhizoctonia solani</name>
    <dbReference type="NCBI Taxonomy" id="456999"/>
    <lineage>
        <taxon>Eukaryota</taxon>
        <taxon>Fungi</taxon>
        <taxon>Dikarya</taxon>
        <taxon>Basidiomycota</taxon>
        <taxon>Agaricomycotina</taxon>
        <taxon>Agaricomycetes</taxon>
        <taxon>Cantharellales</taxon>
        <taxon>Ceratobasidiaceae</taxon>
        <taxon>Rhizoctonia</taxon>
    </lineage>
</organism>
<protein>
    <recommendedName>
        <fullName evidence="2">R3H domain-containing protein</fullName>
    </recommendedName>
</protein>
<dbReference type="EMBL" id="CAJMXA010000624">
    <property type="protein sequence ID" value="CAE6437522.1"/>
    <property type="molecule type" value="Genomic_DNA"/>
</dbReference>
<feature type="domain" description="R3H" evidence="2">
    <location>
        <begin position="202"/>
        <end position="264"/>
    </location>
</feature>
<evidence type="ECO:0000313" key="3">
    <source>
        <dbReference type="EMBL" id="CAE6437522.1"/>
    </source>
</evidence>
<name>A0A8H2XVI1_9AGAM</name>
<dbReference type="CDD" id="cd02325">
    <property type="entry name" value="R3H"/>
    <property type="match status" value="1"/>
</dbReference>
<dbReference type="Pfam" id="PF01424">
    <property type="entry name" value="R3H"/>
    <property type="match status" value="1"/>
</dbReference>
<evidence type="ECO:0000313" key="4">
    <source>
        <dbReference type="Proteomes" id="UP000663853"/>
    </source>
</evidence>
<dbReference type="InterPro" id="IPR001374">
    <property type="entry name" value="R3H_dom"/>
</dbReference>
<gene>
    <name evidence="3" type="ORF">RDB_LOCUS32072</name>
</gene>
<dbReference type="Gene3D" id="3.30.1370.50">
    <property type="entry name" value="R3H-like domain"/>
    <property type="match status" value="1"/>
</dbReference>
<dbReference type="GO" id="GO:0003676">
    <property type="term" value="F:nucleic acid binding"/>
    <property type="evidence" value="ECO:0007669"/>
    <property type="project" value="UniProtKB-UniRule"/>
</dbReference>
<feature type="region of interest" description="Disordered" evidence="1">
    <location>
        <begin position="269"/>
        <end position="396"/>
    </location>
</feature>
<dbReference type="InterPro" id="IPR036867">
    <property type="entry name" value="R3H_dom_sf"/>
</dbReference>